<dbReference type="Proteomes" id="UP000217790">
    <property type="component" value="Unassembled WGS sequence"/>
</dbReference>
<dbReference type="EMBL" id="KZ293662">
    <property type="protein sequence ID" value="PBK91287.1"/>
    <property type="molecule type" value="Genomic_DNA"/>
</dbReference>
<accession>A0A2H3DQC8</accession>
<name>A0A2H3DQC8_ARMGA</name>
<feature type="transmembrane region" description="Helical" evidence="1">
    <location>
        <begin position="20"/>
        <end position="41"/>
    </location>
</feature>
<protein>
    <submittedName>
        <fullName evidence="2">Uncharacterized protein</fullName>
    </submittedName>
</protein>
<organism evidence="2 3">
    <name type="scientific">Armillaria gallica</name>
    <name type="common">Bulbous honey fungus</name>
    <name type="synonym">Armillaria bulbosa</name>
    <dbReference type="NCBI Taxonomy" id="47427"/>
    <lineage>
        <taxon>Eukaryota</taxon>
        <taxon>Fungi</taxon>
        <taxon>Dikarya</taxon>
        <taxon>Basidiomycota</taxon>
        <taxon>Agaricomycotina</taxon>
        <taxon>Agaricomycetes</taxon>
        <taxon>Agaricomycetidae</taxon>
        <taxon>Agaricales</taxon>
        <taxon>Marasmiineae</taxon>
        <taxon>Physalacriaceae</taxon>
        <taxon>Armillaria</taxon>
    </lineage>
</organism>
<dbReference type="AlphaFoldDB" id="A0A2H3DQC8"/>
<proteinExistence type="predicted"/>
<keyword evidence="3" id="KW-1185">Reference proteome</keyword>
<sequence>MAGQCAPDIAAVIDGPTWPSFHAVTFTVLPLLHSLISLIRLRNAGSREYLQSDESLRCTWTRCFDSIREALGGVIGEHCGRRDEGRFGPDHVLV</sequence>
<keyword evidence="1" id="KW-1133">Transmembrane helix</keyword>
<gene>
    <name evidence="2" type="ORF">ARMGADRAFT_219497</name>
</gene>
<keyword evidence="1" id="KW-0812">Transmembrane</keyword>
<keyword evidence="1" id="KW-0472">Membrane</keyword>
<evidence type="ECO:0000256" key="1">
    <source>
        <dbReference type="SAM" id="Phobius"/>
    </source>
</evidence>
<evidence type="ECO:0000313" key="2">
    <source>
        <dbReference type="EMBL" id="PBK91287.1"/>
    </source>
</evidence>
<dbReference type="InParanoid" id="A0A2H3DQC8"/>
<evidence type="ECO:0000313" key="3">
    <source>
        <dbReference type="Proteomes" id="UP000217790"/>
    </source>
</evidence>
<reference evidence="3" key="1">
    <citation type="journal article" date="2017" name="Nat. Ecol. Evol.">
        <title>Genome expansion and lineage-specific genetic innovations in the forest pathogenic fungi Armillaria.</title>
        <authorList>
            <person name="Sipos G."/>
            <person name="Prasanna A.N."/>
            <person name="Walter M.C."/>
            <person name="O'Connor E."/>
            <person name="Balint B."/>
            <person name="Krizsan K."/>
            <person name="Kiss B."/>
            <person name="Hess J."/>
            <person name="Varga T."/>
            <person name="Slot J."/>
            <person name="Riley R."/>
            <person name="Boka B."/>
            <person name="Rigling D."/>
            <person name="Barry K."/>
            <person name="Lee J."/>
            <person name="Mihaltcheva S."/>
            <person name="LaButti K."/>
            <person name="Lipzen A."/>
            <person name="Waldron R."/>
            <person name="Moloney N.M."/>
            <person name="Sperisen C."/>
            <person name="Kredics L."/>
            <person name="Vagvoelgyi C."/>
            <person name="Patrignani A."/>
            <person name="Fitzpatrick D."/>
            <person name="Nagy I."/>
            <person name="Doyle S."/>
            <person name="Anderson J.B."/>
            <person name="Grigoriev I.V."/>
            <person name="Gueldener U."/>
            <person name="Muensterkoetter M."/>
            <person name="Nagy L.G."/>
        </authorList>
    </citation>
    <scope>NUCLEOTIDE SEQUENCE [LARGE SCALE GENOMIC DNA]</scope>
    <source>
        <strain evidence="3">Ar21-2</strain>
    </source>
</reference>